<feature type="signal peptide" evidence="2">
    <location>
        <begin position="1"/>
        <end position="16"/>
    </location>
</feature>
<dbReference type="EMBL" id="CM007906">
    <property type="protein sequence ID" value="OTF87119.1"/>
    <property type="molecule type" value="Genomic_DNA"/>
</dbReference>
<evidence type="ECO:0000313" key="3">
    <source>
        <dbReference type="EMBL" id="KAF5756359.1"/>
    </source>
</evidence>
<evidence type="ECO:0000313" key="4">
    <source>
        <dbReference type="EMBL" id="OTF87119.1"/>
    </source>
</evidence>
<feature type="transmembrane region" description="Helical" evidence="1">
    <location>
        <begin position="73"/>
        <end position="97"/>
    </location>
</feature>
<sequence length="113" mass="12698">MFICWFCISYISINFALPYYQYRPTCKPSLACCLKIPRSLAASKPLARLLPQNPRSNVPDSHSCRRQSTSTGCFILLLFCESFLLITAIISLVHSLMISNFIQASFPIFIAGV</sequence>
<evidence type="ECO:0000256" key="1">
    <source>
        <dbReference type="SAM" id="Phobius"/>
    </source>
</evidence>
<keyword evidence="5" id="KW-1185">Reference proteome</keyword>
<gene>
    <name evidence="4" type="ORF">HannXRQ_Chr17g0558281</name>
    <name evidence="3" type="ORF">HanXRQr2_Chr17g0813711</name>
</gene>
<dbReference type="InParanoid" id="A0A251RW46"/>
<reference evidence="3" key="3">
    <citation type="submission" date="2020-06" db="EMBL/GenBank/DDBJ databases">
        <title>Helianthus annuus Genome sequencing and assembly Release 2.</title>
        <authorList>
            <person name="Gouzy J."/>
            <person name="Langlade N."/>
            <person name="Munos S."/>
        </authorList>
    </citation>
    <scope>NUCLEOTIDE SEQUENCE</scope>
    <source>
        <tissue evidence="3">Leaves</tissue>
    </source>
</reference>
<reference evidence="3 5" key="1">
    <citation type="journal article" date="2017" name="Nature">
        <title>The sunflower genome provides insights into oil metabolism, flowering and Asterid evolution.</title>
        <authorList>
            <person name="Badouin H."/>
            <person name="Gouzy J."/>
            <person name="Grassa C.J."/>
            <person name="Murat F."/>
            <person name="Staton S.E."/>
            <person name="Cottret L."/>
            <person name="Lelandais-Briere C."/>
            <person name="Owens G.L."/>
            <person name="Carrere S."/>
            <person name="Mayjonade B."/>
            <person name="Legrand L."/>
            <person name="Gill N."/>
            <person name="Kane N.C."/>
            <person name="Bowers J.E."/>
            <person name="Hubner S."/>
            <person name="Bellec A."/>
            <person name="Berard A."/>
            <person name="Berges H."/>
            <person name="Blanchet N."/>
            <person name="Boniface M.C."/>
            <person name="Brunel D."/>
            <person name="Catrice O."/>
            <person name="Chaidir N."/>
            <person name="Claudel C."/>
            <person name="Donnadieu C."/>
            <person name="Faraut T."/>
            <person name="Fievet G."/>
            <person name="Helmstetter N."/>
            <person name="King M."/>
            <person name="Knapp S.J."/>
            <person name="Lai Z."/>
            <person name="Le Paslier M.C."/>
            <person name="Lippi Y."/>
            <person name="Lorenzon L."/>
            <person name="Mandel J.R."/>
            <person name="Marage G."/>
            <person name="Marchand G."/>
            <person name="Marquand E."/>
            <person name="Bret-Mestries E."/>
            <person name="Morien E."/>
            <person name="Nambeesan S."/>
            <person name="Nguyen T."/>
            <person name="Pegot-Espagnet P."/>
            <person name="Pouilly N."/>
            <person name="Raftis F."/>
            <person name="Sallet E."/>
            <person name="Schiex T."/>
            <person name="Thomas J."/>
            <person name="Vandecasteele C."/>
            <person name="Vares D."/>
            <person name="Vear F."/>
            <person name="Vautrin S."/>
            <person name="Crespi M."/>
            <person name="Mangin B."/>
            <person name="Burke J.M."/>
            <person name="Salse J."/>
            <person name="Munos S."/>
            <person name="Vincourt P."/>
            <person name="Rieseberg L.H."/>
            <person name="Langlade N.B."/>
        </authorList>
    </citation>
    <scope>NUCLEOTIDE SEQUENCE [LARGE SCALE GENOMIC DNA]</scope>
    <source>
        <strain evidence="5">cv. SF193</strain>
        <tissue evidence="3">Leaves</tissue>
    </source>
</reference>
<reference evidence="4" key="2">
    <citation type="submission" date="2017-02" db="EMBL/GenBank/DDBJ databases">
        <title>Sunflower complete genome.</title>
        <authorList>
            <person name="Langlade N."/>
            <person name="Munos S."/>
        </authorList>
    </citation>
    <scope>NUCLEOTIDE SEQUENCE [LARGE SCALE GENOMIC DNA]</scope>
    <source>
        <tissue evidence="4">Leaves</tissue>
    </source>
</reference>
<dbReference type="AlphaFoldDB" id="A0A251RW46"/>
<keyword evidence="1" id="KW-0472">Membrane</keyword>
<keyword evidence="1" id="KW-1133">Transmembrane helix</keyword>
<organism evidence="4 5">
    <name type="scientific">Helianthus annuus</name>
    <name type="common">Common sunflower</name>
    <dbReference type="NCBI Taxonomy" id="4232"/>
    <lineage>
        <taxon>Eukaryota</taxon>
        <taxon>Viridiplantae</taxon>
        <taxon>Streptophyta</taxon>
        <taxon>Embryophyta</taxon>
        <taxon>Tracheophyta</taxon>
        <taxon>Spermatophyta</taxon>
        <taxon>Magnoliopsida</taxon>
        <taxon>eudicotyledons</taxon>
        <taxon>Gunneridae</taxon>
        <taxon>Pentapetalae</taxon>
        <taxon>asterids</taxon>
        <taxon>campanulids</taxon>
        <taxon>Asterales</taxon>
        <taxon>Asteraceae</taxon>
        <taxon>Asteroideae</taxon>
        <taxon>Heliantheae alliance</taxon>
        <taxon>Heliantheae</taxon>
        <taxon>Helianthus</taxon>
    </lineage>
</organism>
<proteinExistence type="predicted"/>
<accession>A0A251RW46</accession>
<protein>
    <submittedName>
        <fullName evidence="4">Uncharacterized protein</fullName>
    </submittedName>
</protein>
<evidence type="ECO:0000256" key="2">
    <source>
        <dbReference type="SAM" id="SignalP"/>
    </source>
</evidence>
<dbReference type="EMBL" id="MNCJ02000332">
    <property type="protein sequence ID" value="KAF5756359.1"/>
    <property type="molecule type" value="Genomic_DNA"/>
</dbReference>
<dbReference type="Proteomes" id="UP000215914">
    <property type="component" value="Chromosome 17"/>
</dbReference>
<evidence type="ECO:0000313" key="5">
    <source>
        <dbReference type="Proteomes" id="UP000215914"/>
    </source>
</evidence>
<dbReference type="Gramene" id="mRNA:HanXRQr2_Chr17g0813711">
    <property type="protein sequence ID" value="CDS:HanXRQr2_Chr17g0813711.1"/>
    <property type="gene ID" value="HanXRQr2_Chr17g0813711"/>
</dbReference>
<feature type="chain" id="PRO_5041059528" evidence="2">
    <location>
        <begin position="17"/>
        <end position="113"/>
    </location>
</feature>
<keyword evidence="1" id="KW-0812">Transmembrane</keyword>
<keyword evidence="2" id="KW-0732">Signal</keyword>
<name>A0A251RW46_HELAN</name>